<dbReference type="SUPFAM" id="SSF52540">
    <property type="entry name" value="P-loop containing nucleoside triphosphate hydrolases"/>
    <property type="match status" value="1"/>
</dbReference>
<evidence type="ECO:0000313" key="22">
    <source>
        <dbReference type="Proteomes" id="UP000030907"/>
    </source>
</evidence>
<dbReference type="Pfam" id="PF00072">
    <property type="entry name" value="Response_reg"/>
    <property type="match status" value="1"/>
</dbReference>
<name>A0A0A7PKF3_9SPHN</name>
<dbReference type="PRINTS" id="PR01590">
    <property type="entry name" value="HTHFIS"/>
</dbReference>
<evidence type="ECO:0000256" key="15">
    <source>
        <dbReference type="ARBA" id="ARBA00031910"/>
    </source>
</evidence>
<comment type="subcellular location">
    <subcellularLocation>
        <location evidence="1">Cytoplasm</location>
    </subcellularLocation>
</comment>
<dbReference type="EMBL" id="CP009122">
    <property type="protein sequence ID" value="AJA08427.1"/>
    <property type="molecule type" value="Genomic_DNA"/>
</dbReference>
<evidence type="ECO:0000256" key="17">
    <source>
        <dbReference type="PROSITE-ProRule" id="PRU00169"/>
    </source>
</evidence>
<dbReference type="InterPro" id="IPR058031">
    <property type="entry name" value="AAA_lid_NorR"/>
</dbReference>
<dbReference type="SUPFAM" id="SSF46689">
    <property type="entry name" value="Homeodomain-like"/>
    <property type="match status" value="1"/>
</dbReference>
<dbReference type="HOGENOM" id="CLU_000445_0_6_5"/>
<dbReference type="InterPro" id="IPR003593">
    <property type="entry name" value="AAA+_ATPase"/>
</dbReference>
<dbReference type="GO" id="GO:0005524">
    <property type="term" value="F:ATP binding"/>
    <property type="evidence" value="ECO:0007669"/>
    <property type="project" value="UniProtKB-KW"/>
</dbReference>
<dbReference type="InterPro" id="IPR011006">
    <property type="entry name" value="CheY-like_superfamily"/>
</dbReference>
<keyword evidence="4" id="KW-0678">Repressor</keyword>
<dbReference type="STRING" id="1515612.SKP52_07530"/>
<dbReference type="PROSITE" id="PS50045">
    <property type="entry name" value="SIGMA54_INTERACT_4"/>
    <property type="match status" value="1"/>
</dbReference>
<evidence type="ECO:0000256" key="11">
    <source>
        <dbReference type="ARBA" id="ARBA00023159"/>
    </source>
</evidence>
<accession>A0A0A7PKF3</accession>
<evidence type="ECO:0000256" key="9">
    <source>
        <dbReference type="ARBA" id="ARBA00023015"/>
    </source>
</evidence>
<dbReference type="KEGG" id="sphk:SKP52_07530"/>
<dbReference type="GO" id="GO:0005737">
    <property type="term" value="C:cytoplasm"/>
    <property type="evidence" value="ECO:0007669"/>
    <property type="project" value="UniProtKB-SubCell"/>
</dbReference>
<organism evidence="21 22">
    <name type="scientific">Sphingopyxis fribergensis</name>
    <dbReference type="NCBI Taxonomy" id="1515612"/>
    <lineage>
        <taxon>Bacteria</taxon>
        <taxon>Pseudomonadati</taxon>
        <taxon>Pseudomonadota</taxon>
        <taxon>Alphaproteobacteria</taxon>
        <taxon>Sphingomonadales</taxon>
        <taxon>Sphingomonadaceae</taxon>
        <taxon>Sphingopyxis</taxon>
    </lineage>
</organism>
<feature type="compositionally biased region" description="Polar residues" evidence="18">
    <location>
        <begin position="1"/>
        <end position="12"/>
    </location>
</feature>
<dbReference type="FunFam" id="3.40.50.300:FF:000006">
    <property type="entry name" value="DNA-binding transcriptional regulator NtrC"/>
    <property type="match status" value="1"/>
</dbReference>
<dbReference type="GO" id="GO:0043565">
    <property type="term" value="F:sequence-specific DNA binding"/>
    <property type="evidence" value="ECO:0007669"/>
    <property type="project" value="InterPro"/>
</dbReference>
<evidence type="ECO:0000256" key="5">
    <source>
        <dbReference type="ARBA" id="ARBA00022553"/>
    </source>
</evidence>
<dbReference type="InterPro" id="IPR027417">
    <property type="entry name" value="P-loop_NTPase"/>
</dbReference>
<evidence type="ECO:0000256" key="10">
    <source>
        <dbReference type="ARBA" id="ARBA00023125"/>
    </source>
</evidence>
<dbReference type="InterPro" id="IPR009057">
    <property type="entry name" value="Homeodomain-like_sf"/>
</dbReference>
<evidence type="ECO:0000256" key="4">
    <source>
        <dbReference type="ARBA" id="ARBA00022491"/>
    </source>
</evidence>
<evidence type="ECO:0000256" key="18">
    <source>
        <dbReference type="SAM" id="MobiDB-lite"/>
    </source>
</evidence>
<keyword evidence="3" id="KW-0963">Cytoplasm</keyword>
<dbReference type="InterPro" id="IPR001789">
    <property type="entry name" value="Sig_transdc_resp-reg_receiver"/>
</dbReference>
<keyword evidence="12" id="KW-0804">Transcription</keyword>
<keyword evidence="9" id="KW-0805">Transcription regulation</keyword>
<feature type="domain" description="Response regulatory" evidence="20">
    <location>
        <begin position="29"/>
        <end position="146"/>
    </location>
</feature>
<keyword evidence="10" id="KW-0238">DNA-binding</keyword>
<dbReference type="CDD" id="cd00009">
    <property type="entry name" value="AAA"/>
    <property type="match status" value="1"/>
</dbReference>
<evidence type="ECO:0000256" key="2">
    <source>
        <dbReference type="ARBA" id="ARBA00019059"/>
    </source>
</evidence>
<dbReference type="Gene3D" id="3.40.50.2300">
    <property type="match status" value="1"/>
</dbReference>
<dbReference type="SMART" id="SM00382">
    <property type="entry name" value="AAA"/>
    <property type="match status" value="1"/>
</dbReference>
<dbReference type="GO" id="GO:0000160">
    <property type="term" value="P:phosphorelay signal transduction system"/>
    <property type="evidence" value="ECO:0007669"/>
    <property type="project" value="UniProtKB-KW"/>
</dbReference>
<keyword evidence="6" id="KW-0547">Nucleotide-binding</keyword>
<dbReference type="Gene3D" id="3.40.50.300">
    <property type="entry name" value="P-loop containing nucleotide triphosphate hydrolases"/>
    <property type="match status" value="1"/>
</dbReference>
<keyword evidence="22" id="KW-1185">Reference proteome</keyword>
<keyword evidence="11" id="KW-0010">Activator</keyword>
<dbReference type="AlphaFoldDB" id="A0A0A7PKF3"/>
<dbReference type="InterPro" id="IPR002197">
    <property type="entry name" value="HTH_Fis"/>
</dbReference>
<evidence type="ECO:0000259" key="19">
    <source>
        <dbReference type="PROSITE" id="PS50045"/>
    </source>
</evidence>
<sequence length="497" mass="52814">MQPSAEQTQNNVGSGGRFETMTNTRDTRMVMIVDSEPAQQRFLAALVSRGGWRSVIAADTDTALAKLGTQEGMALDAVLVDQGAPGMDISEFVGELRRWRPALPLVVITMRNGVEVAVGAMRAGASDFVQKPIAPDRLLEALDRVVSTSGPQGELRPLTEKLRAPLAFEEIIGSSPNFRSALAIAAKAARARVPVMINGKPGTGKEVFARAIHSASPRARGQLVMVDCSAVSPGLIGSGLFGHERGAFAGAFDRQVGRLVQADGGSIIIDHVECIPLETQAKLVEFLNSGEVQMIGGSIRQSVDVRIIATSTSPLDKLIEAGHFREDLFYALSSAQFTLPSLSERRGDVGPLARHLLARIGGLPGMGPIGVTDDALRLLAAYAWPGNVRQLQDVLFRAAVNSTTDVLTSADFRAIEATLGGGSPNGEGEIAINGEAIGVTLYLPDGNLRPLEEIEADVIRLAIGHYRGRMSEVARRLGIGRSTLYRKLSDLGIDTAA</sequence>
<reference evidence="21 22" key="1">
    <citation type="journal article" date="2015" name="Int. J. Syst. Evol. Microbiol.">
        <title>Description of Sphingopyxis fribergensis sp. nov. - a soil bacterium with the ability to degrade styrene and phenylacetic acid.</title>
        <authorList>
            <person name="Oelschlagel M."/>
            <person name="Ruckert C."/>
            <person name="Kalinowski J."/>
            <person name="Schmidt G."/>
            <person name="Schlomann M."/>
            <person name="Tischler D."/>
        </authorList>
    </citation>
    <scope>NUCLEOTIDE SEQUENCE [LARGE SCALE GENOMIC DNA]</scope>
    <source>
        <strain evidence="21 22">Kp5.2</strain>
    </source>
</reference>
<feature type="modified residue" description="4-aspartylphosphate" evidence="17">
    <location>
        <position position="81"/>
    </location>
</feature>
<dbReference type="InterPro" id="IPR002078">
    <property type="entry name" value="Sigma_54_int"/>
</dbReference>
<dbReference type="PANTHER" id="PTHR32071">
    <property type="entry name" value="TRANSCRIPTIONAL REGULATORY PROTEIN"/>
    <property type="match status" value="1"/>
</dbReference>
<feature type="domain" description="Sigma-54 factor interaction" evidence="19">
    <location>
        <begin position="171"/>
        <end position="400"/>
    </location>
</feature>
<protein>
    <recommendedName>
        <fullName evidence="2">DNA-binding transcriptional regulator NtrC</fullName>
    </recommendedName>
    <alternativeName>
        <fullName evidence="14">Nitrogen regulation protein NR(I)</fullName>
    </alternativeName>
    <alternativeName>
        <fullName evidence="15">Nitrogen regulator I</fullName>
    </alternativeName>
</protein>
<evidence type="ECO:0000313" key="21">
    <source>
        <dbReference type="EMBL" id="AJA08427.1"/>
    </source>
</evidence>
<comment type="function">
    <text evidence="16">Member of the two-component regulatory system NtrB/NtrC, which controls expression of the nitrogen-regulated (ntr) genes in response to nitrogen limitation. Phosphorylated NtrC binds directly to DNA and stimulates the formation of open promoter-sigma54-RNA polymerase complexes.</text>
</comment>
<dbReference type="SMART" id="SM00448">
    <property type="entry name" value="REC"/>
    <property type="match status" value="1"/>
</dbReference>
<dbReference type="Gene3D" id="1.10.10.60">
    <property type="entry name" value="Homeodomain-like"/>
    <property type="match status" value="1"/>
</dbReference>
<evidence type="ECO:0000256" key="12">
    <source>
        <dbReference type="ARBA" id="ARBA00023163"/>
    </source>
</evidence>
<keyword evidence="13" id="KW-0535">Nitrogen fixation</keyword>
<dbReference type="Proteomes" id="UP000030907">
    <property type="component" value="Chromosome"/>
</dbReference>
<dbReference type="Pfam" id="PF00158">
    <property type="entry name" value="Sigma54_activat"/>
    <property type="match status" value="1"/>
</dbReference>
<evidence type="ECO:0000256" key="6">
    <source>
        <dbReference type="ARBA" id="ARBA00022741"/>
    </source>
</evidence>
<evidence type="ECO:0000256" key="7">
    <source>
        <dbReference type="ARBA" id="ARBA00022840"/>
    </source>
</evidence>
<dbReference type="PROSITE" id="PS50110">
    <property type="entry name" value="RESPONSE_REGULATORY"/>
    <property type="match status" value="1"/>
</dbReference>
<dbReference type="Pfam" id="PF02954">
    <property type="entry name" value="HTH_8"/>
    <property type="match status" value="1"/>
</dbReference>
<evidence type="ECO:0000256" key="3">
    <source>
        <dbReference type="ARBA" id="ARBA00022490"/>
    </source>
</evidence>
<evidence type="ECO:0000256" key="13">
    <source>
        <dbReference type="ARBA" id="ARBA00023231"/>
    </source>
</evidence>
<keyword evidence="8" id="KW-0902">Two-component regulatory system</keyword>
<evidence type="ECO:0000256" key="1">
    <source>
        <dbReference type="ARBA" id="ARBA00004496"/>
    </source>
</evidence>
<dbReference type="Gene3D" id="1.10.8.60">
    <property type="match status" value="1"/>
</dbReference>
<proteinExistence type="predicted"/>
<dbReference type="PANTHER" id="PTHR32071:SF95">
    <property type="entry name" value="DNA-BINDING TRANSCRIPTIONAL REGULATOR NTRC"/>
    <property type="match status" value="1"/>
</dbReference>
<dbReference type="GO" id="GO:0006355">
    <property type="term" value="P:regulation of DNA-templated transcription"/>
    <property type="evidence" value="ECO:0007669"/>
    <property type="project" value="InterPro"/>
</dbReference>
<dbReference type="SUPFAM" id="SSF52172">
    <property type="entry name" value="CheY-like"/>
    <property type="match status" value="1"/>
</dbReference>
<gene>
    <name evidence="21" type="ORF">SKP52_07530</name>
</gene>
<keyword evidence="5 17" id="KW-0597">Phosphoprotein</keyword>
<evidence type="ECO:0000256" key="8">
    <source>
        <dbReference type="ARBA" id="ARBA00023012"/>
    </source>
</evidence>
<dbReference type="Pfam" id="PF25601">
    <property type="entry name" value="AAA_lid_14"/>
    <property type="match status" value="1"/>
</dbReference>
<evidence type="ECO:0000256" key="14">
    <source>
        <dbReference type="ARBA" id="ARBA00029881"/>
    </source>
</evidence>
<keyword evidence="7" id="KW-0067">ATP-binding</keyword>
<evidence type="ECO:0000256" key="16">
    <source>
        <dbReference type="ARBA" id="ARBA00043886"/>
    </source>
</evidence>
<evidence type="ECO:0000259" key="20">
    <source>
        <dbReference type="PROSITE" id="PS50110"/>
    </source>
</evidence>
<feature type="region of interest" description="Disordered" evidence="18">
    <location>
        <begin position="1"/>
        <end position="20"/>
    </location>
</feature>